<feature type="non-terminal residue" evidence="1">
    <location>
        <position position="522"/>
    </location>
</feature>
<evidence type="ECO:0000313" key="1">
    <source>
        <dbReference type="EMBL" id="GIY48234.1"/>
    </source>
</evidence>
<dbReference type="Proteomes" id="UP001054945">
    <property type="component" value="Unassembled WGS sequence"/>
</dbReference>
<dbReference type="PANTHER" id="PTHR13650">
    <property type="entry name" value="SPATACSIN"/>
    <property type="match status" value="1"/>
</dbReference>
<dbReference type="EMBL" id="BPLR01011689">
    <property type="protein sequence ID" value="GIY48234.1"/>
    <property type="molecule type" value="Genomic_DNA"/>
</dbReference>
<keyword evidence="2" id="KW-1185">Reference proteome</keyword>
<evidence type="ECO:0000313" key="2">
    <source>
        <dbReference type="Proteomes" id="UP001054945"/>
    </source>
</evidence>
<proteinExistence type="predicted"/>
<gene>
    <name evidence="1" type="ORF">CEXT_181111</name>
</gene>
<name>A0AAV4TSS5_CAEEX</name>
<dbReference type="AlphaFoldDB" id="A0AAV4TSS5"/>
<accession>A0AAV4TSS5</accession>
<dbReference type="GO" id="GO:0005737">
    <property type="term" value="C:cytoplasm"/>
    <property type="evidence" value="ECO:0007669"/>
    <property type="project" value="TreeGrafter"/>
</dbReference>
<comment type="caution">
    <text evidence="1">The sequence shown here is derived from an EMBL/GenBank/DDBJ whole genome shotgun (WGS) entry which is preliminary data.</text>
</comment>
<reference evidence="1 2" key="1">
    <citation type="submission" date="2021-06" db="EMBL/GenBank/DDBJ databases">
        <title>Caerostris extrusa draft genome.</title>
        <authorList>
            <person name="Kono N."/>
            <person name="Arakawa K."/>
        </authorList>
    </citation>
    <scope>NUCLEOTIDE SEQUENCE [LARGE SCALE GENOMIC DNA]</scope>
</reference>
<dbReference type="PANTHER" id="PTHR13650:SF0">
    <property type="entry name" value="SPATACSIN"/>
    <property type="match status" value="1"/>
</dbReference>
<sequence length="522" mass="60161">MNYYQHFSEILLKMRKKFLHDTDSESLDEKSNDKDISNSADNYSPEVLNQWKKWKKLPSEAEDLILRCLRQGLMEEALTVLVNMGIDINSKLLDIFRSTSEKDIRALMKKELLDRNLLTQNDHQSLQFISLLEKLHPCTSFEHARILLDEKRMLKEDTICAVPVKKDNLEVGDFMDFNQDNSESGSYCRIVLNWLSAWDSDVKGRILAPHYLKNSPVLDYFVKKDDGNEINKLSVWSYLLEHGNLSYLINWIDIWLGAHPQNSGSVSSLDKWPLSQEMINSIPQKSAVYVAETLLNALARHGIFCKEELDNFSLFLTRIGKSQCDINDASIFSSEHSNLSFPDLCHRLIFCMAILSVMQSFSLNLTKSFYLWSKNHSDSQIAFNAVAGLAEHIYKLQNTSSSELLVNFTCPIISWNFAVQVAVTVRVIFRVKDMLRRSLYELLKGSTEFDTSQLFGWQSMNNLKAEESQNELPHFSLKSLSEQYGLKKDLTYLYYLMEGRPNYSYLKFMAQEVVLETGLSIS</sequence>
<organism evidence="1 2">
    <name type="scientific">Caerostris extrusa</name>
    <name type="common">Bark spider</name>
    <name type="synonym">Caerostris bankana</name>
    <dbReference type="NCBI Taxonomy" id="172846"/>
    <lineage>
        <taxon>Eukaryota</taxon>
        <taxon>Metazoa</taxon>
        <taxon>Ecdysozoa</taxon>
        <taxon>Arthropoda</taxon>
        <taxon>Chelicerata</taxon>
        <taxon>Arachnida</taxon>
        <taxon>Araneae</taxon>
        <taxon>Araneomorphae</taxon>
        <taxon>Entelegynae</taxon>
        <taxon>Araneoidea</taxon>
        <taxon>Araneidae</taxon>
        <taxon>Caerostris</taxon>
    </lineage>
</organism>
<dbReference type="InterPro" id="IPR028103">
    <property type="entry name" value="Spatacsin"/>
</dbReference>
<protein>
    <submittedName>
        <fullName evidence="1">Uncharacterized protein</fullName>
    </submittedName>
</protein>